<feature type="transmembrane region" description="Helical" evidence="10">
    <location>
        <begin position="130"/>
        <end position="156"/>
    </location>
</feature>
<evidence type="ECO:0000256" key="6">
    <source>
        <dbReference type="ARBA" id="ARBA00022970"/>
    </source>
</evidence>
<feature type="transmembrane region" description="Helical" evidence="10">
    <location>
        <begin position="449"/>
        <end position="472"/>
    </location>
</feature>
<organism evidence="12 13">
    <name type="scientific">Subtercola boreus</name>
    <dbReference type="NCBI Taxonomy" id="120213"/>
    <lineage>
        <taxon>Bacteria</taxon>
        <taxon>Bacillati</taxon>
        <taxon>Actinomycetota</taxon>
        <taxon>Actinomycetes</taxon>
        <taxon>Micrococcales</taxon>
        <taxon>Microbacteriaceae</taxon>
        <taxon>Subtercola</taxon>
    </lineage>
</organism>
<evidence type="ECO:0000313" key="13">
    <source>
        <dbReference type="Proteomes" id="UP000256709"/>
    </source>
</evidence>
<name>A0A3E0VV44_9MICO</name>
<dbReference type="InterPro" id="IPR004840">
    <property type="entry name" value="Amino_acid_permease_CS"/>
</dbReference>
<protein>
    <submittedName>
        <fullName evidence="12">L-asparagine permease</fullName>
    </submittedName>
</protein>
<proteinExistence type="inferred from homology"/>
<dbReference type="PANTHER" id="PTHR43495">
    <property type="entry name" value="GABA PERMEASE"/>
    <property type="match status" value="1"/>
</dbReference>
<keyword evidence="6" id="KW-0029">Amino-acid transport</keyword>
<keyword evidence="5 10" id="KW-0812">Transmembrane</keyword>
<comment type="subcellular location">
    <subcellularLocation>
        <location evidence="1">Cell membrane</location>
        <topology evidence="1">Multi-pass membrane protein</topology>
    </subcellularLocation>
</comment>
<evidence type="ECO:0000256" key="1">
    <source>
        <dbReference type="ARBA" id="ARBA00004651"/>
    </source>
</evidence>
<feature type="transmembrane region" description="Helical" evidence="10">
    <location>
        <begin position="58"/>
        <end position="75"/>
    </location>
</feature>
<dbReference type="Pfam" id="PF00324">
    <property type="entry name" value="AA_permease"/>
    <property type="match status" value="1"/>
</dbReference>
<feature type="region of interest" description="Disordered" evidence="9">
    <location>
        <begin position="1"/>
        <end position="37"/>
    </location>
</feature>
<dbReference type="InterPro" id="IPR004841">
    <property type="entry name" value="AA-permease/SLC12A_dom"/>
</dbReference>
<feature type="transmembrane region" description="Helical" evidence="10">
    <location>
        <begin position="381"/>
        <end position="404"/>
    </location>
</feature>
<evidence type="ECO:0000256" key="4">
    <source>
        <dbReference type="ARBA" id="ARBA00022475"/>
    </source>
</evidence>
<feature type="transmembrane region" description="Helical" evidence="10">
    <location>
        <begin position="241"/>
        <end position="265"/>
    </location>
</feature>
<evidence type="ECO:0000256" key="5">
    <source>
        <dbReference type="ARBA" id="ARBA00022692"/>
    </source>
</evidence>
<dbReference type="FunFam" id="1.20.1740.10:FF:000001">
    <property type="entry name" value="Amino acid permease"/>
    <property type="match status" value="1"/>
</dbReference>
<feature type="transmembrane region" description="Helical" evidence="10">
    <location>
        <begin position="201"/>
        <end position="221"/>
    </location>
</feature>
<feature type="transmembrane region" description="Helical" evidence="10">
    <location>
        <begin position="478"/>
        <end position="498"/>
    </location>
</feature>
<evidence type="ECO:0000256" key="10">
    <source>
        <dbReference type="SAM" id="Phobius"/>
    </source>
</evidence>
<evidence type="ECO:0000259" key="11">
    <source>
        <dbReference type="Pfam" id="PF00324"/>
    </source>
</evidence>
<evidence type="ECO:0000256" key="7">
    <source>
        <dbReference type="ARBA" id="ARBA00022989"/>
    </source>
</evidence>
<keyword evidence="4" id="KW-1003">Cell membrane</keyword>
<feature type="domain" description="Amino acid permease/ SLC12A" evidence="11">
    <location>
        <begin position="58"/>
        <end position="495"/>
    </location>
</feature>
<feature type="transmembrane region" description="Helical" evidence="10">
    <location>
        <begin position="168"/>
        <end position="189"/>
    </location>
</feature>
<evidence type="ECO:0000256" key="2">
    <source>
        <dbReference type="ARBA" id="ARBA00008583"/>
    </source>
</evidence>
<sequence>MSRTDRSSSGGDPGESLATSPSESRTGSRERLGDEGSAVQDFSNEQAGYHKGLKSRQLQMIAIGGAIGTGLFLGAGGRLNQAGPLLIFDYAICGFFAFLILRALGELVLHRPSSGSFVSYAREFYGEKAAYVAGWMYFLNWAMTAIVDSTAVAVYVQFWSAFTSVPQWLLALIALAIVLTLNMISVKVFGEMEFWFALVKVVALIAFLVIGAIFLAFSFPTDVGVTGVAMINQNGGLLPNGISTIVVAVVIIQGVVFAYAGVELVGTAAGETPNPEKIMPRAINSVVLRIAVFYCGSVLLLALLLPSSVYAADESPFVTFFSHIGNPTVAAIAGSAMNFVVLTAALSSLNAGLYSTGRILHSMSISGAAPRFTGVMNKRGVPYGGILLTAAVALLGVALNFFVPKDAFEIVLNVSALGIISSWGTIILCQMKLQKMAKQGLLERPKFRLFGAPFTSYLTLGFLVVVLILMAFDYPAGTYTIASLVIIIPLLILGWYLMRGRILEIAKAREGYTGAFPTVANRPTGQRGVPPKE</sequence>
<dbReference type="GO" id="GO:0005886">
    <property type="term" value="C:plasma membrane"/>
    <property type="evidence" value="ECO:0007669"/>
    <property type="project" value="UniProtKB-SubCell"/>
</dbReference>
<dbReference type="RefSeq" id="WP_116282779.1">
    <property type="nucleotide sequence ID" value="NZ_NBXA01000018.1"/>
</dbReference>
<dbReference type="Proteomes" id="UP000256709">
    <property type="component" value="Unassembled WGS sequence"/>
</dbReference>
<evidence type="ECO:0000256" key="3">
    <source>
        <dbReference type="ARBA" id="ARBA00022448"/>
    </source>
</evidence>
<dbReference type="PIRSF" id="PIRSF006060">
    <property type="entry name" value="AA_transporter"/>
    <property type="match status" value="1"/>
</dbReference>
<feature type="transmembrane region" description="Helical" evidence="10">
    <location>
        <begin position="410"/>
        <end position="429"/>
    </location>
</feature>
<dbReference type="Gene3D" id="1.20.1740.10">
    <property type="entry name" value="Amino acid/polyamine transporter I"/>
    <property type="match status" value="1"/>
</dbReference>
<dbReference type="GO" id="GO:0055085">
    <property type="term" value="P:transmembrane transport"/>
    <property type="evidence" value="ECO:0007669"/>
    <property type="project" value="InterPro"/>
</dbReference>
<accession>A0A3E0VV44</accession>
<dbReference type="GO" id="GO:0006865">
    <property type="term" value="P:amino acid transport"/>
    <property type="evidence" value="ECO:0007669"/>
    <property type="project" value="UniProtKB-KW"/>
</dbReference>
<dbReference type="PROSITE" id="PS00218">
    <property type="entry name" value="AMINO_ACID_PERMEASE_1"/>
    <property type="match status" value="1"/>
</dbReference>
<comment type="caution">
    <text evidence="12">The sequence shown here is derived from an EMBL/GenBank/DDBJ whole genome shotgun (WGS) entry which is preliminary data.</text>
</comment>
<evidence type="ECO:0000313" key="12">
    <source>
        <dbReference type="EMBL" id="RFA13359.1"/>
    </source>
</evidence>
<reference evidence="12 13" key="1">
    <citation type="submission" date="2017-04" db="EMBL/GenBank/DDBJ databases">
        <title>Comparative genome analysis of Subtercola boreus.</title>
        <authorList>
            <person name="Cho Y.-J."/>
            <person name="Cho A."/>
            <person name="Kim O.-S."/>
            <person name="Lee J.-I."/>
        </authorList>
    </citation>
    <scope>NUCLEOTIDE SEQUENCE [LARGE SCALE GENOMIC DNA]</scope>
    <source>
        <strain evidence="12 13">P27444</strain>
    </source>
</reference>
<feature type="transmembrane region" description="Helical" evidence="10">
    <location>
        <begin position="87"/>
        <end position="109"/>
    </location>
</feature>
<dbReference type="EMBL" id="NBXA01000018">
    <property type="protein sequence ID" value="RFA13359.1"/>
    <property type="molecule type" value="Genomic_DNA"/>
</dbReference>
<keyword evidence="8 10" id="KW-0472">Membrane</keyword>
<evidence type="ECO:0000256" key="8">
    <source>
        <dbReference type="ARBA" id="ARBA00023136"/>
    </source>
</evidence>
<evidence type="ECO:0000256" key="9">
    <source>
        <dbReference type="SAM" id="MobiDB-lite"/>
    </source>
</evidence>
<feature type="transmembrane region" description="Helical" evidence="10">
    <location>
        <begin position="286"/>
        <end position="309"/>
    </location>
</feature>
<dbReference type="PANTHER" id="PTHR43495:SF1">
    <property type="entry name" value="L-ASPARAGINE PERMEASE"/>
    <property type="match status" value="1"/>
</dbReference>
<gene>
    <name evidence="12" type="ORF">B7R21_08340</name>
</gene>
<dbReference type="OrthoDB" id="5297508at2"/>
<feature type="transmembrane region" description="Helical" evidence="10">
    <location>
        <begin position="329"/>
        <end position="354"/>
    </location>
</feature>
<keyword evidence="7 10" id="KW-1133">Transmembrane helix</keyword>
<dbReference type="AlphaFoldDB" id="A0A3E0VV44"/>
<keyword evidence="3" id="KW-0813">Transport</keyword>
<comment type="similarity">
    <text evidence="2">Belongs to the amino acid-polyamine-organocation (APC) superfamily. Amino acid transporter (AAT) (TC 2.A.3.1) family.</text>
</comment>